<evidence type="ECO:0000259" key="1">
    <source>
        <dbReference type="PROSITE" id="PS50110"/>
    </source>
</evidence>
<evidence type="ECO:0000259" key="3">
    <source>
        <dbReference type="PROSITE" id="PS50887"/>
    </source>
</evidence>
<dbReference type="InterPro" id="IPR029787">
    <property type="entry name" value="Nucleotide_cyclase"/>
</dbReference>
<dbReference type="Gene3D" id="3.20.20.450">
    <property type="entry name" value="EAL domain"/>
    <property type="match status" value="1"/>
</dbReference>
<feature type="domain" description="GGDEF" evidence="3">
    <location>
        <begin position="167"/>
        <end position="304"/>
    </location>
</feature>
<dbReference type="Pfam" id="PF00072">
    <property type="entry name" value="Response_reg"/>
    <property type="match status" value="1"/>
</dbReference>
<dbReference type="PROSITE" id="PS50883">
    <property type="entry name" value="EAL"/>
    <property type="match status" value="1"/>
</dbReference>
<dbReference type="InterPro" id="IPR001789">
    <property type="entry name" value="Sig_transdc_resp-reg_receiver"/>
</dbReference>
<dbReference type="SUPFAM" id="SSF55073">
    <property type="entry name" value="Nucleotide cyclase"/>
    <property type="match status" value="1"/>
</dbReference>
<dbReference type="InterPro" id="IPR001633">
    <property type="entry name" value="EAL_dom"/>
</dbReference>
<gene>
    <name evidence="4" type="ORF">MNBD_GAMMA16-1833</name>
</gene>
<feature type="domain" description="EAL" evidence="2">
    <location>
        <begin position="313"/>
        <end position="567"/>
    </location>
</feature>
<feature type="domain" description="Response regulatory" evidence="1">
    <location>
        <begin position="9"/>
        <end position="124"/>
    </location>
</feature>
<dbReference type="GO" id="GO:0000160">
    <property type="term" value="P:phosphorelay signal transduction system"/>
    <property type="evidence" value="ECO:0007669"/>
    <property type="project" value="InterPro"/>
</dbReference>
<evidence type="ECO:0000313" key="4">
    <source>
        <dbReference type="EMBL" id="VAW85851.1"/>
    </source>
</evidence>
<dbReference type="SUPFAM" id="SSF52172">
    <property type="entry name" value="CheY-like"/>
    <property type="match status" value="1"/>
</dbReference>
<dbReference type="Gene3D" id="3.30.70.270">
    <property type="match status" value="1"/>
</dbReference>
<proteinExistence type="predicted"/>
<dbReference type="Pfam" id="PF00563">
    <property type="entry name" value="EAL"/>
    <property type="match status" value="1"/>
</dbReference>
<dbReference type="NCBIfam" id="TIGR00254">
    <property type="entry name" value="GGDEF"/>
    <property type="match status" value="1"/>
</dbReference>
<sequence>MNHNSRIETILIVDDAKINIEALNTILCNDYRVLFATNGAMAINIAKNQKPDLILLDVIMPAMDGYQVCIELKSDLETQDIPIIFITSKNSDEDEEMGFQLGAVDYLTKPVRPATVKLRVHNQLQIRHSEDLILHQALYDSLTRLPNRALVLDRLKQILVNNSRGKTKTALFFIDLDDFKKINDTLGHNAGDQVLIAYASRLQQCVRDGDTVGRLGGDEFVIILPSIANHDVARTIAEKILEAFNQPIAIAIATESMKIVLTASIGIAISPDDGTDPKILLTKSDTAMYQSKQNGRNTYHFFTKTMNDHVQRRLELESHLRQAVNKKELVVHYQPIIDIPSRSPIGAEALLRWKNPILGNIPPNEFISLAEQTDLIDEIGQFVLHDSCQNFQRLQQQTEKPLFLAVNVSPLQFRKNDFCNIVKKTLENTHFPADLLEIELTESLSLSKHNNILETLESLCQHGIRISIDDFGTGYSSLSTLRKFPFTIVKIDRSFIVEIYKNKEDQVLVHAIISMAHALNLKVIAEGVETEEQFAFLKAENCDMAQGFLFSEAQTIENFSAYLNTQIKKSQ</sequence>
<dbReference type="SMART" id="SM00267">
    <property type="entry name" value="GGDEF"/>
    <property type="match status" value="1"/>
</dbReference>
<dbReference type="InterPro" id="IPR043128">
    <property type="entry name" value="Rev_trsase/Diguanyl_cyclase"/>
</dbReference>
<dbReference type="InterPro" id="IPR000160">
    <property type="entry name" value="GGDEF_dom"/>
</dbReference>
<dbReference type="SMART" id="SM00052">
    <property type="entry name" value="EAL"/>
    <property type="match status" value="1"/>
</dbReference>
<dbReference type="SUPFAM" id="SSF141868">
    <property type="entry name" value="EAL domain-like"/>
    <property type="match status" value="1"/>
</dbReference>
<dbReference type="CDD" id="cd01949">
    <property type="entry name" value="GGDEF"/>
    <property type="match status" value="1"/>
</dbReference>
<organism evidence="4">
    <name type="scientific">hydrothermal vent metagenome</name>
    <dbReference type="NCBI Taxonomy" id="652676"/>
    <lineage>
        <taxon>unclassified sequences</taxon>
        <taxon>metagenomes</taxon>
        <taxon>ecological metagenomes</taxon>
    </lineage>
</organism>
<dbReference type="PROSITE" id="PS50110">
    <property type="entry name" value="RESPONSE_REGULATORY"/>
    <property type="match status" value="1"/>
</dbReference>
<dbReference type="Gene3D" id="3.40.50.2300">
    <property type="match status" value="1"/>
</dbReference>
<dbReference type="PROSITE" id="PS50887">
    <property type="entry name" value="GGDEF"/>
    <property type="match status" value="1"/>
</dbReference>
<dbReference type="InterPro" id="IPR052155">
    <property type="entry name" value="Biofilm_reg_signaling"/>
</dbReference>
<dbReference type="PANTHER" id="PTHR44757:SF2">
    <property type="entry name" value="BIOFILM ARCHITECTURE MAINTENANCE PROTEIN MBAA"/>
    <property type="match status" value="1"/>
</dbReference>
<dbReference type="CDD" id="cd01948">
    <property type="entry name" value="EAL"/>
    <property type="match status" value="1"/>
</dbReference>
<accession>A0A3B0Z2E3</accession>
<dbReference type="EMBL" id="UOFO01000082">
    <property type="protein sequence ID" value="VAW85851.1"/>
    <property type="molecule type" value="Genomic_DNA"/>
</dbReference>
<dbReference type="InterPro" id="IPR011006">
    <property type="entry name" value="CheY-like_superfamily"/>
</dbReference>
<dbReference type="InterPro" id="IPR035919">
    <property type="entry name" value="EAL_sf"/>
</dbReference>
<dbReference type="FunFam" id="3.30.70.270:FF:000001">
    <property type="entry name" value="Diguanylate cyclase domain protein"/>
    <property type="match status" value="1"/>
</dbReference>
<evidence type="ECO:0000259" key="2">
    <source>
        <dbReference type="PROSITE" id="PS50883"/>
    </source>
</evidence>
<protein>
    <submittedName>
        <fullName evidence="4">Diguanylate cyclase/phosphodiesterase (GGDEF &amp; EAL domains) with PAS/PAC sensor(S)</fullName>
    </submittedName>
</protein>
<dbReference type="Pfam" id="PF00990">
    <property type="entry name" value="GGDEF"/>
    <property type="match status" value="1"/>
</dbReference>
<reference evidence="4" key="1">
    <citation type="submission" date="2018-06" db="EMBL/GenBank/DDBJ databases">
        <authorList>
            <person name="Zhirakovskaya E."/>
        </authorList>
    </citation>
    <scope>NUCLEOTIDE SEQUENCE</scope>
</reference>
<dbReference type="PANTHER" id="PTHR44757">
    <property type="entry name" value="DIGUANYLATE CYCLASE DGCP"/>
    <property type="match status" value="1"/>
</dbReference>
<name>A0A3B0Z2E3_9ZZZZ</name>
<dbReference type="AlphaFoldDB" id="A0A3B0Z2E3"/>
<dbReference type="SMART" id="SM00448">
    <property type="entry name" value="REC"/>
    <property type="match status" value="1"/>
</dbReference>